<comment type="caution">
    <text evidence="3">The sequence shown here is derived from an EMBL/GenBank/DDBJ whole genome shotgun (WGS) entry which is preliminary data.</text>
</comment>
<dbReference type="SUPFAM" id="SSF54909">
    <property type="entry name" value="Dimeric alpha+beta barrel"/>
    <property type="match status" value="2"/>
</dbReference>
<dbReference type="EMBL" id="JANAVB010003398">
    <property type="protein sequence ID" value="KAJ6849987.1"/>
    <property type="molecule type" value="Genomic_DNA"/>
</dbReference>
<dbReference type="SMART" id="SM00886">
    <property type="entry name" value="Dabb"/>
    <property type="match status" value="2"/>
</dbReference>
<name>A0AAX6IAW1_IRIPA</name>
<dbReference type="PROSITE" id="PS51502">
    <property type="entry name" value="S_R_A_B_BARREL"/>
    <property type="match status" value="2"/>
</dbReference>
<feature type="domain" description="Stress-response A/B barrel" evidence="2">
    <location>
        <begin position="200"/>
        <end position="294"/>
    </location>
</feature>
<dbReference type="PANTHER" id="PTHR33178">
    <property type="match status" value="1"/>
</dbReference>
<reference evidence="3" key="2">
    <citation type="submission" date="2023-04" db="EMBL/GenBank/DDBJ databases">
        <authorList>
            <person name="Bruccoleri R.E."/>
            <person name="Oakeley E.J."/>
            <person name="Faust A.-M."/>
            <person name="Dessus-Babus S."/>
            <person name="Altorfer M."/>
            <person name="Burckhardt D."/>
            <person name="Oertli M."/>
            <person name="Naumann U."/>
            <person name="Petersen F."/>
            <person name="Wong J."/>
        </authorList>
    </citation>
    <scope>NUCLEOTIDE SEQUENCE</scope>
    <source>
        <strain evidence="3">GSM-AAB239-AS_SAM_17_03QT</strain>
        <tissue evidence="3">Leaf</tissue>
    </source>
</reference>
<accession>A0AAX6IAW1</accession>
<keyword evidence="4" id="KW-1185">Reference proteome</keyword>
<comment type="subunit">
    <text evidence="1">Homodimer.</text>
</comment>
<evidence type="ECO:0000259" key="2">
    <source>
        <dbReference type="PROSITE" id="PS51502"/>
    </source>
</evidence>
<dbReference type="Gene3D" id="3.30.70.100">
    <property type="match status" value="1"/>
</dbReference>
<dbReference type="Proteomes" id="UP001140949">
    <property type="component" value="Unassembled WGS sequence"/>
</dbReference>
<dbReference type="PANTHER" id="PTHR33178:SF5">
    <property type="entry name" value="EXPRESSED PROTEIN"/>
    <property type="match status" value="1"/>
</dbReference>
<dbReference type="AlphaFoldDB" id="A0AAX6IAW1"/>
<evidence type="ECO:0000313" key="4">
    <source>
        <dbReference type="Proteomes" id="UP001140949"/>
    </source>
</evidence>
<sequence length="304" mass="34502">MPSSIPSLPITSPSRQPLARPLLPPLSKSFPLSSCGFLDRSSNVKTKSIGFGWRNRGWSCLSSINGVVSNFDPSESGNVKKRNVVEHILLLKANVDITDVEEKDMLDSLYTSQYQMRGVIAVSLGRIEEHNADNFTHAVYMRFQTKEDLAKFYMNPYYSKVLKEHVMPHCYELMSVDYESEVEDDILPIFRRGEDFNYGVETVLLLSTTESAVGNATEDALATLKKLISDFRSIIVQATQGLNFNLKDYTYTHAAVIRFPSVDAFELFRESSEYKDMWRLKFQPITKKALLIHFSVDPVGTELM</sequence>
<dbReference type="InterPro" id="IPR013097">
    <property type="entry name" value="Dabb"/>
</dbReference>
<feature type="domain" description="Stress-response A/B barrel" evidence="2">
    <location>
        <begin position="85"/>
        <end position="178"/>
    </location>
</feature>
<protein>
    <submittedName>
        <fullName evidence="3">Stress-response A/B barrel domain-containing protein UP3 isoform X1</fullName>
    </submittedName>
</protein>
<dbReference type="InterPro" id="IPR011008">
    <property type="entry name" value="Dimeric_a/b-barrel"/>
</dbReference>
<dbReference type="Pfam" id="PF07876">
    <property type="entry name" value="Dabb"/>
    <property type="match status" value="1"/>
</dbReference>
<evidence type="ECO:0000256" key="1">
    <source>
        <dbReference type="ARBA" id="ARBA00011738"/>
    </source>
</evidence>
<proteinExistence type="predicted"/>
<organism evidence="3 4">
    <name type="scientific">Iris pallida</name>
    <name type="common">Sweet iris</name>
    <dbReference type="NCBI Taxonomy" id="29817"/>
    <lineage>
        <taxon>Eukaryota</taxon>
        <taxon>Viridiplantae</taxon>
        <taxon>Streptophyta</taxon>
        <taxon>Embryophyta</taxon>
        <taxon>Tracheophyta</taxon>
        <taxon>Spermatophyta</taxon>
        <taxon>Magnoliopsida</taxon>
        <taxon>Liliopsida</taxon>
        <taxon>Asparagales</taxon>
        <taxon>Iridaceae</taxon>
        <taxon>Iridoideae</taxon>
        <taxon>Irideae</taxon>
        <taxon>Iris</taxon>
    </lineage>
</organism>
<gene>
    <name evidence="3" type="ORF">M6B38_269185</name>
</gene>
<reference evidence="3" key="1">
    <citation type="journal article" date="2023" name="GigaByte">
        <title>Genome assembly of the bearded iris, Iris pallida Lam.</title>
        <authorList>
            <person name="Bruccoleri R.E."/>
            <person name="Oakeley E.J."/>
            <person name="Faust A.M.E."/>
            <person name="Altorfer M."/>
            <person name="Dessus-Babus S."/>
            <person name="Burckhardt D."/>
            <person name="Oertli M."/>
            <person name="Naumann U."/>
            <person name="Petersen F."/>
            <person name="Wong J."/>
        </authorList>
    </citation>
    <scope>NUCLEOTIDE SEQUENCE</scope>
    <source>
        <strain evidence="3">GSM-AAB239-AS_SAM_17_03QT</strain>
    </source>
</reference>
<dbReference type="InterPro" id="IPR044662">
    <property type="entry name" value="HS1/DABB1-like"/>
</dbReference>
<evidence type="ECO:0000313" key="3">
    <source>
        <dbReference type="EMBL" id="KAJ6849987.1"/>
    </source>
</evidence>